<proteinExistence type="predicted"/>
<organism evidence="1 2">
    <name type="scientific">Streptomyces cinerochromogenes</name>
    <dbReference type="NCBI Taxonomy" id="66422"/>
    <lineage>
        <taxon>Bacteria</taxon>
        <taxon>Bacillati</taxon>
        <taxon>Actinomycetota</taxon>
        <taxon>Actinomycetes</taxon>
        <taxon>Kitasatosporales</taxon>
        <taxon>Streptomycetaceae</taxon>
        <taxon>Streptomyces</taxon>
    </lineage>
</organism>
<reference evidence="1 2" key="1">
    <citation type="submission" date="2024-10" db="EMBL/GenBank/DDBJ databases">
        <title>The Natural Products Discovery Center: Release of the First 8490 Sequenced Strains for Exploring Actinobacteria Biosynthetic Diversity.</title>
        <authorList>
            <person name="Kalkreuter E."/>
            <person name="Kautsar S.A."/>
            <person name="Yang D."/>
            <person name="Bader C.D."/>
            <person name="Teijaro C.N."/>
            <person name="Fluegel L."/>
            <person name="Davis C.M."/>
            <person name="Simpson J.R."/>
            <person name="Lauterbach L."/>
            <person name="Steele A.D."/>
            <person name="Gui C."/>
            <person name="Meng S."/>
            <person name="Li G."/>
            <person name="Viehrig K."/>
            <person name="Ye F."/>
            <person name="Su P."/>
            <person name="Kiefer A.F."/>
            <person name="Nichols A."/>
            <person name="Cepeda A.J."/>
            <person name="Yan W."/>
            <person name="Fan B."/>
            <person name="Jiang Y."/>
            <person name="Adhikari A."/>
            <person name="Zheng C.-J."/>
            <person name="Schuster L."/>
            <person name="Cowan T.M."/>
            <person name="Smanski M.J."/>
            <person name="Chevrette M.G."/>
            <person name="De Carvalho L.P.S."/>
            <person name="Shen B."/>
        </authorList>
    </citation>
    <scope>NUCLEOTIDE SEQUENCE [LARGE SCALE GENOMIC DNA]</scope>
    <source>
        <strain evidence="1 2">NPDC048320</strain>
    </source>
</reference>
<evidence type="ECO:0000313" key="2">
    <source>
        <dbReference type="Proteomes" id="UP001604267"/>
    </source>
</evidence>
<protein>
    <submittedName>
        <fullName evidence="1">Uncharacterized protein</fullName>
    </submittedName>
</protein>
<dbReference type="SUPFAM" id="SSF54001">
    <property type="entry name" value="Cysteine proteinases"/>
    <property type="match status" value="1"/>
</dbReference>
<keyword evidence="2" id="KW-1185">Reference proteome</keyword>
<accession>A0ABW7BAV9</accession>
<dbReference type="EMBL" id="JBICYV010000015">
    <property type="protein sequence ID" value="MFG3014332.1"/>
    <property type="molecule type" value="Genomic_DNA"/>
</dbReference>
<sequence>MVTTHPQPGDFALTKIRGVTGRLINAGQHLIGDGSPVQHAFVYVGNGYIVQAMPGGAELIRLEDASEPVLWSTGRIPLTEVQRLFISEYAIGLVGTPYSFLDYASIALAHFRIRPRWVREFVADSHHLICSQLVDEAYLRAGVHLFSDGRIPGDVTPGDLWRLLNQQRVSSTDRDLWRLAHG</sequence>
<gene>
    <name evidence="1" type="ORF">ACGFZB_28715</name>
</gene>
<dbReference type="Proteomes" id="UP001604267">
    <property type="component" value="Unassembled WGS sequence"/>
</dbReference>
<evidence type="ECO:0000313" key="1">
    <source>
        <dbReference type="EMBL" id="MFG3014332.1"/>
    </source>
</evidence>
<dbReference type="RefSeq" id="WP_392820928.1">
    <property type="nucleotide sequence ID" value="NZ_JBICYV010000015.1"/>
</dbReference>
<dbReference type="InterPro" id="IPR038765">
    <property type="entry name" value="Papain-like_cys_pep_sf"/>
</dbReference>
<name>A0ABW7BAV9_9ACTN</name>
<comment type="caution">
    <text evidence="1">The sequence shown here is derived from an EMBL/GenBank/DDBJ whole genome shotgun (WGS) entry which is preliminary data.</text>
</comment>
<dbReference type="Gene3D" id="3.90.1720.10">
    <property type="entry name" value="endopeptidase domain like (from Nostoc punctiforme)"/>
    <property type="match status" value="1"/>
</dbReference>